<dbReference type="InterPro" id="IPR015915">
    <property type="entry name" value="Kelch-typ_b-propeller"/>
</dbReference>
<dbReference type="InterPro" id="IPR029017">
    <property type="entry name" value="Enolase-like_N"/>
</dbReference>
<evidence type="ECO:0000256" key="2">
    <source>
        <dbReference type="ARBA" id="ARBA00022723"/>
    </source>
</evidence>
<name>V5FET0_BYSSN</name>
<dbReference type="InterPro" id="IPR011043">
    <property type="entry name" value="Gal_Oxase/kelch_b-propeller"/>
</dbReference>
<dbReference type="GO" id="GO:0016836">
    <property type="term" value="F:hydro-lyase activity"/>
    <property type="evidence" value="ECO:0007669"/>
    <property type="project" value="UniProtKB-ARBA"/>
</dbReference>
<evidence type="ECO:0000256" key="3">
    <source>
        <dbReference type="ARBA" id="ARBA00022842"/>
    </source>
</evidence>
<dbReference type="Gene3D" id="3.30.390.10">
    <property type="entry name" value="Enolase-like, N-terminal domain"/>
    <property type="match status" value="1"/>
</dbReference>
<dbReference type="GO" id="GO:0016052">
    <property type="term" value="P:carbohydrate catabolic process"/>
    <property type="evidence" value="ECO:0007669"/>
    <property type="project" value="TreeGrafter"/>
</dbReference>
<dbReference type="HOGENOM" id="CLU_296123_0_0_1"/>
<dbReference type="SFLD" id="SFLDS00001">
    <property type="entry name" value="Enolase"/>
    <property type="match status" value="1"/>
</dbReference>
<keyword evidence="3" id="KW-0460">Magnesium</keyword>
<dbReference type="GO" id="GO:0000287">
    <property type="term" value="F:magnesium ion binding"/>
    <property type="evidence" value="ECO:0007669"/>
    <property type="project" value="TreeGrafter"/>
</dbReference>
<dbReference type="InterPro" id="IPR013341">
    <property type="entry name" value="Mandelate_racemase_N_dom"/>
</dbReference>
<dbReference type="AlphaFoldDB" id="V5FET0"/>
<protein>
    <submittedName>
        <fullName evidence="9">Mandelate racemase/muconate lactonizing enzyme family protein</fullName>
    </submittedName>
</protein>
<evidence type="ECO:0000256" key="6">
    <source>
        <dbReference type="SAM" id="Phobius"/>
    </source>
</evidence>
<feature type="signal peptide" evidence="7">
    <location>
        <begin position="1"/>
        <end position="19"/>
    </location>
</feature>
<sequence length="1020" mass="110532">MWSVYLFFCASVGPFLATAATNWANNVNVSICYWNQLRGIINGTLFTLDLGLSFDSQTNLTGLLTRLPETEGKASQKAAPNYIDGAMFANDAELILYGGLPYLTANQPLANQILAYEVPQHGQNAEFSPRDLPDGVINDITNGASVSAPSENLSFYFSGMHSPGWDKIGYGSISPNTSASSLANTLITVNMGMLGKETWSNDTLPSFVPGRANAELIWIPVSDAGVLVAVGGVINPAIVAEPSALTAEQISASNRTSPTFMETVPVYDIANKKWYLQNTTGDIPPQLTLFCSAMAPAADGSSFNIYIYGGSNGINTNDAYDDVYILSIPSFTWIHVYKGSQSHGRYGHKCVKVYPDQMFVLGGQTGNTASCLGGGFIQAFNLNTIEFQEAYDPSKWNEYQVPEPVISKIGGNTHGSATKTAPSSWNTDDLATVFSSKYTKHIPTYYPYKPTTTSSTATATANPTAPSSHNGSHSLPHWVGPVLGVILGLLVLAAVFGVWAFFRRRQYKSTYASNNSETRNRRARVLDWMYTTPSHAHKPSTGGASELEAHGAHATGPSSSDGAAQISSITSEMAADSQHGMTETSLDKTGSDAMNAAGDYSAAYCILHSDSEHAGHGMTFTIGRGNEIVCAAISELAPLVIGKELDDLAADWGKTWRYLVSDSQLRWIGPEKGVIHLALGAVVNALWDLWAKTLGKPVWRIVAEMTPEEFVRCIDFRYITDALTPEEAIALLKEVEPGKQQRIKEAEQSKAVPAYTTSAGWLGYSEDKLKALLEESVKLGYKHFKLKVGGGVESDKRRLKIAREAIGYDKGNILMVDANQVWSVPEAIEYMQQLAEFKPWFIEEPTSPDDILGHAAIKKALANTPHGAIGVATGEMCQNRVIFKQLLQAGALTVLQADACRVGGVNEVLAILLLARKFGVPIVPHSGGVGLPEYTQHLSTIDYVVVSGKKSVLEYVDHLHEHFKHPASVKDGYYVTPMQPGYSVEMKAESMDEFSFPGEEGKSWWRTAAAKPILEGPRII</sequence>
<keyword evidence="4" id="KW-0456">Lyase</keyword>
<keyword evidence="6" id="KW-0812">Transmembrane</keyword>
<evidence type="ECO:0000259" key="8">
    <source>
        <dbReference type="SMART" id="SM00922"/>
    </source>
</evidence>
<dbReference type="PANTHER" id="PTHR13794:SF58">
    <property type="entry name" value="MITOCHONDRIAL ENOLASE SUPERFAMILY MEMBER 1"/>
    <property type="match status" value="1"/>
</dbReference>
<evidence type="ECO:0000313" key="9">
    <source>
        <dbReference type="EMBL" id="GAD95954.1"/>
    </source>
</evidence>
<dbReference type="SUPFAM" id="SSF50965">
    <property type="entry name" value="Galactose oxidase, central domain"/>
    <property type="match status" value="1"/>
</dbReference>
<keyword evidence="6" id="KW-0472">Membrane</keyword>
<keyword evidence="2" id="KW-0479">Metal-binding</keyword>
<dbReference type="SFLD" id="SFLDG00179">
    <property type="entry name" value="mandelate_racemase"/>
    <property type="match status" value="1"/>
</dbReference>
<dbReference type="InParanoid" id="V5FET0"/>
<organism evidence="9 10">
    <name type="scientific">Byssochlamys spectabilis (strain No. 5 / NBRC 109023)</name>
    <name type="common">Paecilomyces variotii</name>
    <dbReference type="NCBI Taxonomy" id="1356009"/>
    <lineage>
        <taxon>Eukaryota</taxon>
        <taxon>Fungi</taxon>
        <taxon>Dikarya</taxon>
        <taxon>Ascomycota</taxon>
        <taxon>Pezizomycotina</taxon>
        <taxon>Eurotiomycetes</taxon>
        <taxon>Eurotiomycetidae</taxon>
        <taxon>Eurotiales</taxon>
        <taxon>Thermoascaceae</taxon>
        <taxon>Paecilomyces</taxon>
    </lineage>
</organism>
<keyword evidence="6" id="KW-1133">Transmembrane helix</keyword>
<comment type="cofactor">
    <cofactor evidence="1">
        <name>Mg(2+)</name>
        <dbReference type="ChEBI" id="CHEBI:18420"/>
    </cofactor>
</comment>
<evidence type="ECO:0000313" key="10">
    <source>
        <dbReference type="Proteomes" id="UP000018001"/>
    </source>
</evidence>
<evidence type="ECO:0000256" key="5">
    <source>
        <dbReference type="SAM" id="MobiDB-lite"/>
    </source>
</evidence>
<dbReference type="Gene3D" id="2.120.10.80">
    <property type="entry name" value="Kelch-type beta propeller"/>
    <property type="match status" value="1"/>
</dbReference>
<dbReference type="InterPro" id="IPR036849">
    <property type="entry name" value="Enolase-like_C_sf"/>
</dbReference>
<dbReference type="SMART" id="SM00922">
    <property type="entry name" value="MR_MLE"/>
    <property type="match status" value="1"/>
</dbReference>
<dbReference type="Proteomes" id="UP000018001">
    <property type="component" value="Unassembled WGS sequence"/>
</dbReference>
<evidence type="ECO:0000256" key="4">
    <source>
        <dbReference type="ARBA" id="ARBA00023239"/>
    </source>
</evidence>
<dbReference type="PROSITE" id="PS00909">
    <property type="entry name" value="MR_MLE_2"/>
    <property type="match status" value="1"/>
</dbReference>
<evidence type="ECO:0000256" key="1">
    <source>
        <dbReference type="ARBA" id="ARBA00001946"/>
    </source>
</evidence>
<comment type="caution">
    <text evidence="9">The sequence shown here is derived from an EMBL/GenBank/DDBJ whole genome shotgun (WGS) entry which is preliminary data.</text>
</comment>
<dbReference type="Pfam" id="PF13378">
    <property type="entry name" value="MR_MLE_C"/>
    <property type="match status" value="1"/>
</dbReference>
<dbReference type="Gene3D" id="3.20.20.120">
    <property type="entry name" value="Enolase-like C-terminal domain"/>
    <property type="match status" value="1"/>
</dbReference>
<keyword evidence="10" id="KW-1185">Reference proteome</keyword>
<dbReference type="OrthoDB" id="14161at2759"/>
<feature type="chain" id="PRO_5004733116" evidence="7">
    <location>
        <begin position="20"/>
        <end position="1020"/>
    </location>
</feature>
<dbReference type="GO" id="GO:0009063">
    <property type="term" value="P:amino acid catabolic process"/>
    <property type="evidence" value="ECO:0007669"/>
    <property type="project" value="InterPro"/>
</dbReference>
<dbReference type="InterPro" id="IPR018110">
    <property type="entry name" value="Mandel_Rmase/mucon_lact_enz_CS"/>
</dbReference>
<feature type="region of interest" description="Disordered" evidence="5">
    <location>
        <begin position="534"/>
        <end position="564"/>
    </location>
</feature>
<dbReference type="InterPro" id="IPR046945">
    <property type="entry name" value="RHMD-like"/>
</dbReference>
<reference evidence="10" key="1">
    <citation type="journal article" date="2014" name="Genome Announc.">
        <title>Draft genome sequence of the formaldehyde-resistant fungus Byssochlamys spectabilis No. 5 (anamorph Paecilomyces variotii No. 5) (NBRC109023).</title>
        <authorList>
            <person name="Oka T."/>
            <person name="Ekino K."/>
            <person name="Fukuda K."/>
            <person name="Nomura Y."/>
        </authorList>
    </citation>
    <scope>NUCLEOTIDE SEQUENCE [LARGE SCALE GENOMIC DNA]</scope>
    <source>
        <strain evidence="10">No. 5 / NBRC 109023</strain>
    </source>
</reference>
<dbReference type="PANTHER" id="PTHR13794">
    <property type="entry name" value="ENOLASE SUPERFAMILY, MANDELATE RACEMASE"/>
    <property type="match status" value="1"/>
</dbReference>
<gene>
    <name evidence="9" type="ORF">PVAR5_4602</name>
</gene>
<dbReference type="SUPFAM" id="SSF54826">
    <property type="entry name" value="Enolase N-terminal domain-like"/>
    <property type="match status" value="1"/>
</dbReference>
<dbReference type="InterPro" id="IPR013342">
    <property type="entry name" value="Mandelate_racemase_C"/>
</dbReference>
<dbReference type="SFLD" id="SFLDF00270">
    <property type="entry name" value="L-galactonate_dehydratase"/>
    <property type="match status" value="1"/>
</dbReference>
<feature type="domain" description="Mandelate racemase/muconate lactonizing enzyme C-terminal" evidence="8">
    <location>
        <begin position="766"/>
        <end position="864"/>
    </location>
</feature>
<evidence type="ECO:0000256" key="7">
    <source>
        <dbReference type="SAM" id="SignalP"/>
    </source>
</evidence>
<accession>V5FET0</accession>
<dbReference type="InterPro" id="IPR029065">
    <property type="entry name" value="Enolase_C-like"/>
</dbReference>
<proteinExistence type="predicted"/>
<dbReference type="FunFam" id="3.20.20.120:FF:000007">
    <property type="entry name" value="Mitochondrial enolase superfamily member 1"/>
    <property type="match status" value="1"/>
</dbReference>
<dbReference type="eggNOG" id="ENOG502QU7C">
    <property type="taxonomic scope" value="Eukaryota"/>
</dbReference>
<dbReference type="Pfam" id="PF02746">
    <property type="entry name" value="MR_MLE_N"/>
    <property type="match status" value="1"/>
</dbReference>
<keyword evidence="7" id="KW-0732">Signal</keyword>
<dbReference type="EMBL" id="BAUL01000143">
    <property type="protein sequence ID" value="GAD95954.1"/>
    <property type="molecule type" value="Genomic_DNA"/>
</dbReference>
<dbReference type="SUPFAM" id="SSF51604">
    <property type="entry name" value="Enolase C-terminal domain-like"/>
    <property type="match status" value="1"/>
</dbReference>
<feature type="transmembrane region" description="Helical" evidence="6">
    <location>
        <begin position="478"/>
        <end position="502"/>
    </location>
</feature>